<name>A0ABV3VYV0_9BACI</name>
<dbReference type="RefSeq" id="WP_368636847.1">
    <property type="nucleotide sequence ID" value="NZ_JBFRHK010000007.1"/>
</dbReference>
<gene>
    <name evidence="2" type="ORF">AB1300_12740</name>
</gene>
<protein>
    <recommendedName>
        <fullName evidence="4">RHS repeat-associated core domain-containing protein</fullName>
    </recommendedName>
</protein>
<comment type="caution">
    <text evidence="2">The sequence shown here is derived from an EMBL/GenBank/DDBJ whole genome shotgun (WGS) entry which is preliminary data.</text>
</comment>
<reference evidence="2 3" key="1">
    <citation type="submission" date="2024-07" db="EMBL/GenBank/DDBJ databases">
        <title>Characterization of a bacterium isolated from hydrolysated instant sea cucumber by whole-genome sequencing and metabolomics.</title>
        <authorList>
            <person name="Luo X."/>
            <person name="Zhang Z."/>
            <person name="Zheng Z."/>
            <person name="Zhang W."/>
            <person name="Ming T."/>
            <person name="Jiao L."/>
            <person name="Su X."/>
            <person name="Kong F."/>
            <person name="Xu J."/>
        </authorList>
    </citation>
    <scope>NUCLEOTIDE SEQUENCE [LARGE SCALE GENOMIC DNA]</scope>
    <source>
        <strain evidence="2 3">XL-2024</strain>
    </source>
</reference>
<evidence type="ECO:0008006" key="4">
    <source>
        <dbReference type="Google" id="ProtNLM"/>
    </source>
</evidence>
<dbReference type="Proteomes" id="UP001558534">
    <property type="component" value="Unassembled WGS sequence"/>
</dbReference>
<accession>A0ABV3VYV0</accession>
<dbReference type="EMBL" id="JBFRHK010000007">
    <property type="protein sequence ID" value="MEX3746001.1"/>
    <property type="molecule type" value="Genomic_DNA"/>
</dbReference>
<keyword evidence="3" id="KW-1185">Reference proteome</keyword>
<proteinExistence type="predicted"/>
<organism evidence="2 3">
    <name type="scientific">Lysinibacillus xylanilyticus</name>
    <dbReference type="NCBI Taxonomy" id="582475"/>
    <lineage>
        <taxon>Bacteria</taxon>
        <taxon>Bacillati</taxon>
        <taxon>Bacillota</taxon>
        <taxon>Bacilli</taxon>
        <taxon>Bacillales</taxon>
        <taxon>Bacillaceae</taxon>
        <taxon>Lysinibacillus</taxon>
    </lineage>
</organism>
<evidence type="ECO:0000313" key="2">
    <source>
        <dbReference type="EMBL" id="MEX3746001.1"/>
    </source>
</evidence>
<evidence type="ECO:0000313" key="3">
    <source>
        <dbReference type="Proteomes" id="UP001558534"/>
    </source>
</evidence>
<evidence type="ECO:0000256" key="1">
    <source>
        <dbReference type="SAM" id="MobiDB-lite"/>
    </source>
</evidence>
<sequence length="134" mass="14560">MYGYVGDPNVWIDPFGLNVKTGAGRTHVTYQGVKNGLPYTGYASAPSHLNLKPDEIIAYRYGNNFDNFGGVPPKHVYVGEGVSGKQTERGLEQRLYEADVEAAGGDKTKVANKQNPVGAGNQKRKKYLNAADKI</sequence>
<feature type="region of interest" description="Disordered" evidence="1">
    <location>
        <begin position="105"/>
        <end position="134"/>
    </location>
</feature>